<dbReference type="EMBL" id="LGRX02026040">
    <property type="protein sequence ID" value="KAK3251427.1"/>
    <property type="molecule type" value="Genomic_DNA"/>
</dbReference>
<evidence type="ECO:0000313" key="1">
    <source>
        <dbReference type="EMBL" id="KAK3251427.1"/>
    </source>
</evidence>
<evidence type="ECO:0000313" key="2">
    <source>
        <dbReference type="Proteomes" id="UP001190700"/>
    </source>
</evidence>
<dbReference type="AlphaFoldDB" id="A0AAE0CCQ2"/>
<keyword evidence="2" id="KW-1185">Reference proteome</keyword>
<protein>
    <submittedName>
        <fullName evidence="1">Uncharacterized protein</fullName>
    </submittedName>
</protein>
<organism evidence="1 2">
    <name type="scientific">Cymbomonas tetramitiformis</name>
    <dbReference type="NCBI Taxonomy" id="36881"/>
    <lineage>
        <taxon>Eukaryota</taxon>
        <taxon>Viridiplantae</taxon>
        <taxon>Chlorophyta</taxon>
        <taxon>Pyramimonadophyceae</taxon>
        <taxon>Pyramimonadales</taxon>
        <taxon>Pyramimonadaceae</taxon>
        <taxon>Cymbomonas</taxon>
    </lineage>
</organism>
<reference evidence="1 2" key="1">
    <citation type="journal article" date="2015" name="Genome Biol. Evol.">
        <title>Comparative Genomics of a Bacterivorous Green Alga Reveals Evolutionary Causalities and Consequences of Phago-Mixotrophic Mode of Nutrition.</title>
        <authorList>
            <person name="Burns J.A."/>
            <person name="Paasch A."/>
            <person name="Narechania A."/>
            <person name="Kim E."/>
        </authorList>
    </citation>
    <scope>NUCLEOTIDE SEQUENCE [LARGE SCALE GENOMIC DNA]</scope>
    <source>
        <strain evidence="1 2">PLY_AMNH</strain>
    </source>
</reference>
<gene>
    <name evidence="1" type="ORF">CYMTET_39237</name>
</gene>
<name>A0AAE0CCQ2_9CHLO</name>
<dbReference type="Proteomes" id="UP001190700">
    <property type="component" value="Unassembled WGS sequence"/>
</dbReference>
<comment type="caution">
    <text evidence="1">The sequence shown here is derived from an EMBL/GenBank/DDBJ whole genome shotgun (WGS) entry which is preliminary data.</text>
</comment>
<accession>A0AAE0CCQ2</accession>
<sequence>MRWRTTANLVNFLGDADLERATIEDLVGLPCLDAHADYLHRDLLQAKVASEAKARIQAGVEGAYTTYDTRFVCVKQSWLHVLCSGVCAKGLSTDKQKTYCRLIALVYDGDRHSTIHVNDMKHLCEKYLMGVPRVLGRFVPTTRRVVTASRNGTWRSVVALKLTCA</sequence>
<proteinExistence type="predicted"/>